<name>A0ABR1P794_DIAER</name>
<sequence>MSSSQPIFANLTEPEIEELNKQIQTGCYAYTDLLEPSYGYIPSFAGGLVLSILFAIPFFYHTFRSIQLRKATSILLALGALTELIGWASRTWAAKCPYNHDAFLSQIVTLIIAPVFFSAALYVLLGKLIHDLGRASSILSAKWYTIIFCTCDIVSLIIQAVGGAMASMADTNEEQDRGTNIMEAGIGFQLATMTLFGVLLGDFAWRILSRRFGLRNAVTRGLKLVLIAIFISFVMIYIRSIYRTIELAQGWRGHLITHEAYFIGLDAAIMVVAVAVFVPVDPAVILYSRKYTSAPAKQSPSADVSDAEVAMAGPPYNARASYGRAGEPY</sequence>
<feature type="transmembrane region" description="Helical" evidence="5">
    <location>
        <begin position="72"/>
        <end position="90"/>
    </location>
</feature>
<keyword evidence="6" id="KW-0946">Virion</keyword>
<evidence type="ECO:0000313" key="6">
    <source>
        <dbReference type="EMBL" id="KAK7728255.1"/>
    </source>
</evidence>
<dbReference type="Pfam" id="PF04479">
    <property type="entry name" value="RTA1"/>
    <property type="match status" value="1"/>
</dbReference>
<feature type="transmembrane region" description="Helical" evidence="5">
    <location>
        <begin position="40"/>
        <end position="60"/>
    </location>
</feature>
<feature type="transmembrane region" description="Helical" evidence="5">
    <location>
        <begin position="220"/>
        <end position="240"/>
    </location>
</feature>
<feature type="transmembrane region" description="Helical" evidence="5">
    <location>
        <begin position="186"/>
        <end position="208"/>
    </location>
</feature>
<dbReference type="PANTHER" id="PTHR31465">
    <property type="entry name" value="PROTEIN RTA1-RELATED"/>
    <property type="match status" value="1"/>
</dbReference>
<keyword evidence="6" id="KW-0261">Viral envelope protein</keyword>
<protein>
    <submittedName>
        <fullName evidence="6">Envelope glycoprotein gp160</fullName>
    </submittedName>
</protein>
<keyword evidence="2 5" id="KW-0812">Transmembrane</keyword>
<evidence type="ECO:0000256" key="1">
    <source>
        <dbReference type="ARBA" id="ARBA00004141"/>
    </source>
</evidence>
<evidence type="ECO:0000256" key="5">
    <source>
        <dbReference type="SAM" id="Phobius"/>
    </source>
</evidence>
<keyword evidence="3 5" id="KW-1133">Transmembrane helix</keyword>
<evidence type="ECO:0000256" key="3">
    <source>
        <dbReference type="ARBA" id="ARBA00022989"/>
    </source>
</evidence>
<evidence type="ECO:0000256" key="2">
    <source>
        <dbReference type="ARBA" id="ARBA00022692"/>
    </source>
</evidence>
<dbReference type="EMBL" id="JAKNSF020000034">
    <property type="protein sequence ID" value="KAK7728255.1"/>
    <property type="molecule type" value="Genomic_DNA"/>
</dbReference>
<evidence type="ECO:0000313" key="7">
    <source>
        <dbReference type="Proteomes" id="UP001430848"/>
    </source>
</evidence>
<proteinExistence type="predicted"/>
<keyword evidence="7" id="KW-1185">Reference proteome</keyword>
<accession>A0ABR1P794</accession>
<reference evidence="6 7" key="1">
    <citation type="submission" date="2024-02" db="EMBL/GenBank/DDBJ databases">
        <title>De novo assembly and annotation of 12 fungi associated with fruit tree decline syndrome in Ontario, Canada.</title>
        <authorList>
            <person name="Sulman M."/>
            <person name="Ellouze W."/>
            <person name="Ilyukhin E."/>
        </authorList>
    </citation>
    <scope>NUCLEOTIDE SEQUENCE [LARGE SCALE GENOMIC DNA]</scope>
    <source>
        <strain evidence="6 7">M169</strain>
    </source>
</reference>
<dbReference type="PANTHER" id="PTHR31465:SF11">
    <property type="entry name" value="DOMAIN PROTEIN, PUTATIVE (AFU_ORTHOLOGUE AFUA_3G10770)-RELATED"/>
    <property type="match status" value="1"/>
</dbReference>
<dbReference type="Proteomes" id="UP001430848">
    <property type="component" value="Unassembled WGS sequence"/>
</dbReference>
<keyword evidence="4 5" id="KW-0472">Membrane</keyword>
<feature type="transmembrane region" description="Helical" evidence="5">
    <location>
        <begin position="102"/>
        <end position="125"/>
    </location>
</feature>
<dbReference type="InterPro" id="IPR007568">
    <property type="entry name" value="RTA1"/>
</dbReference>
<comment type="caution">
    <text evidence="6">The sequence shown here is derived from an EMBL/GenBank/DDBJ whole genome shotgun (WGS) entry which is preliminary data.</text>
</comment>
<feature type="transmembrane region" description="Helical" evidence="5">
    <location>
        <begin position="260"/>
        <end position="280"/>
    </location>
</feature>
<organism evidence="6 7">
    <name type="scientific">Diaporthe eres</name>
    <name type="common">Phomopsis oblonga</name>
    <dbReference type="NCBI Taxonomy" id="83184"/>
    <lineage>
        <taxon>Eukaryota</taxon>
        <taxon>Fungi</taxon>
        <taxon>Dikarya</taxon>
        <taxon>Ascomycota</taxon>
        <taxon>Pezizomycotina</taxon>
        <taxon>Sordariomycetes</taxon>
        <taxon>Sordariomycetidae</taxon>
        <taxon>Diaporthales</taxon>
        <taxon>Diaporthaceae</taxon>
        <taxon>Diaporthe</taxon>
        <taxon>Diaporthe eres species complex</taxon>
    </lineage>
</organism>
<evidence type="ECO:0000256" key="4">
    <source>
        <dbReference type="ARBA" id="ARBA00023136"/>
    </source>
</evidence>
<comment type="subcellular location">
    <subcellularLocation>
        <location evidence="1">Membrane</location>
        <topology evidence="1">Multi-pass membrane protein</topology>
    </subcellularLocation>
</comment>
<gene>
    <name evidence="6" type="primary">RTA3_3</name>
    <name evidence="6" type="ORF">SLS63_006703</name>
</gene>
<feature type="transmembrane region" description="Helical" evidence="5">
    <location>
        <begin position="146"/>
        <end position="166"/>
    </location>
</feature>